<organism evidence="1 2">
    <name type="scientific">Actinomadura violacea</name>
    <dbReference type="NCBI Taxonomy" id="2819934"/>
    <lineage>
        <taxon>Bacteria</taxon>
        <taxon>Bacillati</taxon>
        <taxon>Actinomycetota</taxon>
        <taxon>Actinomycetes</taxon>
        <taxon>Streptosporangiales</taxon>
        <taxon>Thermomonosporaceae</taxon>
        <taxon>Actinomadura</taxon>
    </lineage>
</organism>
<dbReference type="RefSeq" id="WP_208244722.1">
    <property type="nucleotide sequence ID" value="NZ_JAGEPF010000017.1"/>
</dbReference>
<keyword evidence="2" id="KW-1185">Reference proteome</keyword>
<accession>A0ABS3RX78</accession>
<proteinExistence type="predicted"/>
<evidence type="ECO:0000313" key="1">
    <source>
        <dbReference type="EMBL" id="MBO2461366.1"/>
    </source>
</evidence>
<dbReference type="Proteomes" id="UP000680206">
    <property type="component" value="Unassembled WGS sequence"/>
</dbReference>
<gene>
    <name evidence="1" type="ORF">J4709_27660</name>
</gene>
<reference evidence="1 2" key="1">
    <citation type="submission" date="2021-03" db="EMBL/GenBank/DDBJ databases">
        <title>Actinomadura violae sp. nov., isolated from lichen in Thailand.</title>
        <authorList>
            <person name="Kanchanasin P."/>
            <person name="Saeng-In P."/>
            <person name="Phongsopitanun W."/>
            <person name="Yuki M."/>
            <person name="Kudo T."/>
            <person name="Ohkuma M."/>
            <person name="Tanasupawat S."/>
        </authorList>
    </citation>
    <scope>NUCLEOTIDE SEQUENCE [LARGE SCALE GENOMIC DNA]</scope>
    <source>
        <strain evidence="1 2">LCR2-06</strain>
    </source>
</reference>
<name>A0ABS3RX78_9ACTN</name>
<sequence>MDSELDELFRLIDRLADGRRWDDLRALYDRLDDAHGRTDPPASQEEVQGDYDLRYTLTWIGRLMAERGTPRHAVHIVTREYEESRREARDLHEALAMRRWDELDEHLTHRGLRHLVAHSQVLRGADLSGVAGLDTAVFAGVPFALQPWERACWRPDQHMRDFSWRGSGGGTMAYFPDDAQELTVPIVSAGDTPLRAEPVAGILDSHWIEGPITVHGTAWEAAARVMAAAPGSPADQYGAPIDFVDAYPALLAVAGGNAAYGQWSEARGRIAVWRLLARIGGLAEPVDIGALAGVVARLRCVAWRRPDDEIWFIHLAIEDPLSGLTWVLDGQDFD</sequence>
<comment type="caution">
    <text evidence="1">The sequence shown here is derived from an EMBL/GenBank/DDBJ whole genome shotgun (WGS) entry which is preliminary data.</text>
</comment>
<protein>
    <submittedName>
        <fullName evidence="1">Uncharacterized protein</fullName>
    </submittedName>
</protein>
<evidence type="ECO:0000313" key="2">
    <source>
        <dbReference type="Proteomes" id="UP000680206"/>
    </source>
</evidence>
<dbReference type="EMBL" id="JAGEPF010000017">
    <property type="protein sequence ID" value="MBO2461366.1"/>
    <property type="molecule type" value="Genomic_DNA"/>
</dbReference>